<name>A0A365UAP5_9RHOB</name>
<evidence type="ECO:0000256" key="2">
    <source>
        <dbReference type="SAM" id="MobiDB-lite"/>
    </source>
</evidence>
<dbReference type="PANTHER" id="PTHR35526:SF3">
    <property type="entry name" value="ANTI-SIGMA-F FACTOR RSBW"/>
    <property type="match status" value="1"/>
</dbReference>
<gene>
    <name evidence="4" type="ORF">DRV85_05740</name>
</gene>
<dbReference type="Pfam" id="PF13581">
    <property type="entry name" value="HATPase_c_2"/>
    <property type="match status" value="1"/>
</dbReference>
<keyword evidence="4" id="KW-0067">ATP-binding</keyword>
<dbReference type="Proteomes" id="UP000253370">
    <property type="component" value="Unassembled WGS sequence"/>
</dbReference>
<feature type="domain" description="Histidine kinase/HSP90-like ATPase" evidence="3">
    <location>
        <begin position="42"/>
        <end position="166"/>
    </location>
</feature>
<dbReference type="GO" id="GO:0005524">
    <property type="term" value="F:ATP binding"/>
    <property type="evidence" value="ECO:0007669"/>
    <property type="project" value="UniProtKB-KW"/>
</dbReference>
<evidence type="ECO:0000256" key="1">
    <source>
        <dbReference type="ARBA" id="ARBA00022527"/>
    </source>
</evidence>
<keyword evidence="4" id="KW-0547">Nucleotide-binding</keyword>
<dbReference type="PANTHER" id="PTHR35526">
    <property type="entry name" value="ANTI-SIGMA-F FACTOR RSBW-RELATED"/>
    <property type="match status" value="1"/>
</dbReference>
<keyword evidence="1" id="KW-0808">Transferase</keyword>
<sequence>MPNDTRAQHVPSPPAAPPASSTMPLPRGEPLIEFTCRGRQSEIRPALARLRGCLERHSAGNLEDVIDSVEIALAEVLNNIVEHAGPSGRRTAIRISVCGTNAGLAIRVSDDGRPMPGLLLPDGTGPDLAVPLADLPEGGFGWGIVHALTCALHYRRAHGRNELALCFACQGADGA</sequence>
<dbReference type="Gene3D" id="3.30.565.10">
    <property type="entry name" value="Histidine kinase-like ATPase, C-terminal domain"/>
    <property type="match status" value="1"/>
</dbReference>
<reference evidence="4 5" key="1">
    <citation type="submission" date="2018-07" db="EMBL/GenBank/DDBJ databases">
        <title>Rhodosalinus sp. strain E84T genomic sequence and assembly.</title>
        <authorList>
            <person name="Liu Z.-W."/>
            <person name="Lu D.-C."/>
        </authorList>
    </citation>
    <scope>NUCLEOTIDE SEQUENCE [LARGE SCALE GENOMIC DNA]</scope>
    <source>
        <strain evidence="4 5">E84</strain>
    </source>
</reference>
<dbReference type="GO" id="GO:0004674">
    <property type="term" value="F:protein serine/threonine kinase activity"/>
    <property type="evidence" value="ECO:0007669"/>
    <property type="project" value="UniProtKB-KW"/>
</dbReference>
<dbReference type="InterPro" id="IPR003594">
    <property type="entry name" value="HATPase_dom"/>
</dbReference>
<dbReference type="SUPFAM" id="SSF55874">
    <property type="entry name" value="ATPase domain of HSP90 chaperone/DNA topoisomerase II/histidine kinase"/>
    <property type="match status" value="1"/>
</dbReference>
<organism evidence="4 5">
    <name type="scientific">Rhodosalinus halophilus</name>
    <dbReference type="NCBI Taxonomy" id="2259333"/>
    <lineage>
        <taxon>Bacteria</taxon>
        <taxon>Pseudomonadati</taxon>
        <taxon>Pseudomonadota</taxon>
        <taxon>Alphaproteobacteria</taxon>
        <taxon>Rhodobacterales</taxon>
        <taxon>Paracoccaceae</taxon>
        <taxon>Rhodosalinus</taxon>
    </lineage>
</organism>
<keyword evidence="1" id="KW-0723">Serine/threonine-protein kinase</keyword>
<dbReference type="EMBL" id="QNTQ01000005">
    <property type="protein sequence ID" value="RBI86255.1"/>
    <property type="molecule type" value="Genomic_DNA"/>
</dbReference>
<accession>A0A365UAP5</accession>
<comment type="caution">
    <text evidence="4">The sequence shown here is derived from an EMBL/GenBank/DDBJ whole genome shotgun (WGS) entry which is preliminary data.</text>
</comment>
<proteinExistence type="predicted"/>
<feature type="region of interest" description="Disordered" evidence="2">
    <location>
        <begin position="1"/>
        <end position="29"/>
    </location>
</feature>
<evidence type="ECO:0000313" key="4">
    <source>
        <dbReference type="EMBL" id="RBI86255.1"/>
    </source>
</evidence>
<dbReference type="InterPro" id="IPR050267">
    <property type="entry name" value="Anti-sigma-factor_SerPK"/>
</dbReference>
<evidence type="ECO:0000259" key="3">
    <source>
        <dbReference type="Pfam" id="PF13581"/>
    </source>
</evidence>
<keyword evidence="5" id="KW-1185">Reference proteome</keyword>
<evidence type="ECO:0000313" key="5">
    <source>
        <dbReference type="Proteomes" id="UP000253370"/>
    </source>
</evidence>
<keyword evidence="1" id="KW-0418">Kinase</keyword>
<protein>
    <submittedName>
        <fullName evidence="4">ATP-binding protein</fullName>
    </submittedName>
</protein>
<dbReference type="CDD" id="cd16936">
    <property type="entry name" value="HATPase_RsbW-like"/>
    <property type="match status" value="1"/>
</dbReference>
<dbReference type="InterPro" id="IPR036890">
    <property type="entry name" value="HATPase_C_sf"/>
</dbReference>
<dbReference type="AlphaFoldDB" id="A0A365UAP5"/>